<dbReference type="Proteomes" id="UP000051010">
    <property type="component" value="Unassembled WGS sequence"/>
</dbReference>
<feature type="active site" evidence="3">
    <location>
        <position position="178"/>
    </location>
</feature>
<dbReference type="InterPro" id="IPR036291">
    <property type="entry name" value="NAD(P)-bd_dom_sf"/>
</dbReference>
<evidence type="ECO:0000256" key="3">
    <source>
        <dbReference type="PIRSR" id="PIRSR000103-1"/>
    </source>
</evidence>
<sequence>MQRGIIMNITFIGIGDMGSHMVPHLLKAGHQVTIWDRDAEKMAAEHDKYPAAKVATSLKDAVQGAALVITSVMSSDVLALHIGEKDQPGIVTYLDPKAALVVTSTLDPDKISAIQAKMPADTYLLDAPMIGGVKYAREAGLVFIVGGDKTAFDRIEPVLSLMGTVEYAGKLGNGAKLKLITNDGIMAAEAGIRETLDLADAYGIDYDITLKLLQMGPLKAVVVRALDQTNPRPLKDSVADVDELVKATDKVLELSIVKNAQERLQKAVDATNGKARFIDITTKNTALPDYRDDNHQ</sequence>
<evidence type="ECO:0000256" key="2">
    <source>
        <dbReference type="ARBA" id="ARBA00023002"/>
    </source>
</evidence>
<dbReference type="InterPro" id="IPR015815">
    <property type="entry name" value="HIBADH-related"/>
</dbReference>
<dbReference type="Pfam" id="PF03446">
    <property type="entry name" value="NAD_binding_2"/>
    <property type="match status" value="1"/>
</dbReference>
<name>A0A0R1YYF0_9LACO</name>
<dbReference type="PATRIC" id="fig|1423786.4.peg.575"/>
<evidence type="ECO:0000256" key="1">
    <source>
        <dbReference type="ARBA" id="ARBA00009080"/>
    </source>
</evidence>
<gene>
    <name evidence="5" type="ORF">FD47_GL000552</name>
</gene>
<dbReference type="InterPro" id="IPR006115">
    <property type="entry name" value="6PGDH_NADP-bd"/>
</dbReference>
<comment type="caution">
    <text evidence="5">The sequence shown here is derived from an EMBL/GenBank/DDBJ whole genome shotgun (WGS) entry which is preliminary data.</text>
</comment>
<feature type="domain" description="6-phosphogluconate dehydrogenase NADP-binding" evidence="4">
    <location>
        <begin position="8"/>
        <end position="164"/>
    </location>
</feature>
<proteinExistence type="inferred from homology"/>
<protein>
    <submittedName>
        <fullName evidence="5">Phosphogluconate dehydrogenase, NAD binding domain protein</fullName>
    </submittedName>
</protein>
<dbReference type="SUPFAM" id="SSF48179">
    <property type="entry name" value="6-phosphogluconate dehydrogenase C-terminal domain-like"/>
    <property type="match status" value="1"/>
</dbReference>
<dbReference type="GO" id="GO:0016491">
    <property type="term" value="F:oxidoreductase activity"/>
    <property type="evidence" value="ECO:0007669"/>
    <property type="project" value="UniProtKB-KW"/>
</dbReference>
<dbReference type="EMBL" id="AZFZ01000014">
    <property type="protein sequence ID" value="KRM44425.1"/>
    <property type="molecule type" value="Genomic_DNA"/>
</dbReference>
<dbReference type="PIRSF" id="PIRSF000103">
    <property type="entry name" value="HIBADH"/>
    <property type="match status" value="1"/>
</dbReference>
<organism evidence="5 6">
    <name type="scientific">Lentilactobacillus parafarraginis DSM 18390 = JCM 14109</name>
    <dbReference type="NCBI Taxonomy" id="1423786"/>
    <lineage>
        <taxon>Bacteria</taxon>
        <taxon>Bacillati</taxon>
        <taxon>Bacillota</taxon>
        <taxon>Bacilli</taxon>
        <taxon>Lactobacillales</taxon>
        <taxon>Lactobacillaceae</taxon>
        <taxon>Lentilactobacillus</taxon>
    </lineage>
</organism>
<keyword evidence="2" id="KW-0560">Oxidoreductase</keyword>
<dbReference type="GO" id="GO:0050661">
    <property type="term" value="F:NADP binding"/>
    <property type="evidence" value="ECO:0007669"/>
    <property type="project" value="InterPro"/>
</dbReference>
<evidence type="ECO:0000259" key="4">
    <source>
        <dbReference type="Pfam" id="PF03446"/>
    </source>
</evidence>
<reference evidence="5 6" key="1">
    <citation type="journal article" date="2015" name="Genome Announc.">
        <title>Expanding the biotechnology potential of lactobacilli through comparative genomics of 213 strains and associated genera.</title>
        <authorList>
            <person name="Sun Z."/>
            <person name="Harris H.M."/>
            <person name="McCann A."/>
            <person name="Guo C."/>
            <person name="Argimon S."/>
            <person name="Zhang W."/>
            <person name="Yang X."/>
            <person name="Jeffery I.B."/>
            <person name="Cooney J.C."/>
            <person name="Kagawa T.F."/>
            <person name="Liu W."/>
            <person name="Song Y."/>
            <person name="Salvetti E."/>
            <person name="Wrobel A."/>
            <person name="Rasinkangas P."/>
            <person name="Parkhill J."/>
            <person name="Rea M.C."/>
            <person name="O'Sullivan O."/>
            <person name="Ritari J."/>
            <person name="Douillard F.P."/>
            <person name="Paul Ross R."/>
            <person name="Yang R."/>
            <person name="Briner A.E."/>
            <person name="Felis G.E."/>
            <person name="de Vos W.M."/>
            <person name="Barrangou R."/>
            <person name="Klaenhammer T.R."/>
            <person name="Caufield P.W."/>
            <person name="Cui Y."/>
            <person name="Zhang H."/>
            <person name="O'Toole P.W."/>
        </authorList>
    </citation>
    <scope>NUCLEOTIDE SEQUENCE [LARGE SCALE GENOMIC DNA]</scope>
    <source>
        <strain evidence="5 6">DSM 18390</strain>
    </source>
</reference>
<dbReference type="InterPro" id="IPR008927">
    <property type="entry name" value="6-PGluconate_DH-like_C_sf"/>
</dbReference>
<dbReference type="InterPro" id="IPR013328">
    <property type="entry name" value="6PGD_dom2"/>
</dbReference>
<accession>A0A0R1YYF0</accession>
<comment type="similarity">
    <text evidence="1">Belongs to the HIBADH-related family.</text>
</comment>
<dbReference type="SUPFAM" id="SSF51735">
    <property type="entry name" value="NAD(P)-binding Rossmann-fold domains"/>
    <property type="match status" value="1"/>
</dbReference>
<dbReference type="Gene3D" id="3.40.50.720">
    <property type="entry name" value="NAD(P)-binding Rossmann-like Domain"/>
    <property type="match status" value="1"/>
</dbReference>
<evidence type="ECO:0000313" key="6">
    <source>
        <dbReference type="Proteomes" id="UP000051010"/>
    </source>
</evidence>
<evidence type="ECO:0000313" key="5">
    <source>
        <dbReference type="EMBL" id="KRM44425.1"/>
    </source>
</evidence>
<dbReference type="AlphaFoldDB" id="A0A0R1YYF0"/>
<dbReference type="PANTHER" id="PTHR43060">
    <property type="entry name" value="3-HYDROXYISOBUTYRATE DEHYDROGENASE-LIKE 1, MITOCHONDRIAL-RELATED"/>
    <property type="match status" value="1"/>
</dbReference>
<dbReference type="Gene3D" id="1.10.1040.10">
    <property type="entry name" value="N-(1-d-carboxylethyl)-l-norvaline Dehydrogenase, domain 2"/>
    <property type="match status" value="1"/>
</dbReference>
<dbReference type="PANTHER" id="PTHR43060:SF15">
    <property type="entry name" value="3-HYDROXYISOBUTYRATE DEHYDROGENASE-LIKE 1, MITOCHONDRIAL-RELATED"/>
    <property type="match status" value="1"/>
</dbReference>